<protein>
    <submittedName>
        <fullName evidence="1">Uncharacterized protein</fullName>
    </submittedName>
</protein>
<reference evidence="1" key="2">
    <citation type="journal article" date="2015" name="Fish Shellfish Immunol.">
        <title>Early steps in the European eel (Anguilla anguilla)-Vibrio vulnificus interaction in the gills: Role of the RtxA13 toxin.</title>
        <authorList>
            <person name="Callol A."/>
            <person name="Pajuelo D."/>
            <person name="Ebbesson L."/>
            <person name="Teles M."/>
            <person name="MacKenzie S."/>
            <person name="Amaro C."/>
        </authorList>
    </citation>
    <scope>NUCLEOTIDE SEQUENCE</scope>
</reference>
<evidence type="ECO:0000313" key="1">
    <source>
        <dbReference type="EMBL" id="JAH73818.1"/>
    </source>
</evidence>
<dbReference type="AlphaFoldDB" id="A0A0E9V9E3"/>
<organism evidence="1">
    <name type="scientific">Anguilla anguilla</name>
    <name type="common">European freshwater eel</name>
    <name type="synonym">Muraena anguilla</name>
    <dbReference type="NCBI Taxonomy" id="7936"/>
    <lineage>
        <taxon>Eukaryota</taxon>
        <taxon>Metazoa</taxon>
        <taxon>Chordata</taxon>
        <taxon>Craniata</taxon>
        <taxon>Vertebrata</taxon>
        <taxon>Euteleostomi</taxon>
        <taxon>Actinopterygii</taxon>
        <taxon>Neopterygii</taxon>
        <taxon>Teleostei</taxon>
        <taxon>Anguilliformes</taxon>
        <taxon>Anguillidae</taxon>
        <taxon>Anguilla</taxon>
    </lineage>
</organism>
<dbReference type="EMBL" id="GBXM01034759">
    <property type="protein sequence ID" value="JAH73818.1"/>
    <property type="molecule type" value="Transcribed_RNA"/>
</dbReference>
<accession>A0A0E9V9E3</accession>
<proteinExistence type="predicted"/>
<name>A0A0E9V9E3_ANGAN</name>
<reference evidence="1" key="1">
    <citation type="submission" date="2014-11" db="EMBL/GenBank/DDBJ databases">
        <authorList>
            <person name="Amaro Gonzalez C."/>
        </authorList>
    </citation>
    <scope>NUCLEOTIDE SEQUENCE</scope>
</reference>
<sequence length="49" mass="5468">MMSDSYLCADGGNRVQGRDSIRKRNHVPNATALNTQSLTLNFPQFCELP</sequence>